<gene>
    <name evidence="1" type="ORF">R1sor_005189</name>
</gene>
<name>A0ABD3HJB9_9MARC</name>
<protein>
    <submittedName>
        <fullName evidence="1">Uncharacterized protein</fullName>
    </submittedName>
</protein>
<dbReference type="EMBL" id="JBJQOH010000003">
    <property type="protein sequence ID" value="KAL3691538.1"/>
    <property type="molecule type" value="Genomic_DNA"/>
</dbReference>
<sequence>MEKLRCVDVLDFYKNASTDVQESMILTFAKNPSGYSYWNYDVATGVIFVDSLMELRYACDAEAQRRSIWLAILTGLPKKLVVETCYSFAFEYYGRRVQEEAELDDPTVKTWMLQVIPNDERFKGFPVEFVFNPSMSNDLEEHEVEAMSEDFSFDADDIKSM</sequence>
<organism evidence="1 2">
    <name type="scientific">Riccia sorocarpa</name>
    <dbReference type="NCBI Taxonomy" id="122646"/>
    <lineage>
        <taxon>Eukaryota</taxon>
        <taxon>Viridiplantae</taxon>
        <taxon>Streptophyta</taxon>
        <taxon>Embryophyta</taxon>
        <taxon>Marchantiophyta</taxon>
        <taxon>Marchantiopsida</taxon>
        <taxon>Marchantiidae</taxon>
        <taxon>Marchantiales</taxon>
        <taxon>Ricciaceae</taxon>
        <taxon>Riccia</taxon>
    </lineage>
</organism>
<accession>A0ABD3HJB9</accession>
<evidence type="ECO:0000313" key="1">
    <source>
        <dbReference type="EMBL" id="KAL3691538.1"/>
    </source>
</evidence>
<reference evidence="1 2" key="1">
    <citation type="submission" date="2024-09" db="EMBL/GenBank/DDBJ databases">
        <title>Chromosome-scale assembly of Riccia sorocarpa.</title>
        <authorList>
            <person name="Paukszto L."/>
        </authorList>
    </citation>
    <scope>NUCLEOTIDE SEQUENCE [LARGE SCALE GENOMIC DNA]</scope>
    <source>
        <strain evidence="1">LP-2024</strain>
        <tissue evidence="1">Aerial parts of the thallus</tissue>
    </source>
</reference>
<comment type="caution">
    <text evidence="1">The sequence shown here is derived from an EMBL/GenBank/DDBJ whole genome shotgun (WGS) entry which is preliminary data.</text>
</comment>
<keyword evidence="2" id="KW-1185">Reference proteome</keyword>
<proteinExistence type="predicted"/>
<dbReference type="Proteomes" id="UP001633002">
    <property type="component" value="Unassembled WGS sequence"/>
</dbReference>
<dbReference type="AlphaFoldDB" id="A0ABD3HJB9"/>
<evidence type="ECO:0000313" key="2">
    <source>
        <dbReference type="Proteomes" id="UP001633002"/>
    </source>
</evidence>